<accession>A0ABN9Q3X3</accession>
<keyword evidence="3" id="KW-1185">Reference proteome</keyword>
<dbReference type="EMBL" id="CAUYUJ010002052">
    <property type="protein sequence ID" value="CAK0798940.1"/>
    <property type="molecule type" value="Genomic_DNA"/>
</dbReference>
<feature type="region of interest" description="Disordered" evidence="1">
    <location>
        <begin position="1"/>
        <end position="24"/>
    </location>
</feature>
<comment type="caution">
    <text evidence="2">The sequence shown here is derived from an EMBL/GenBank/DDBJ whole genome shotgun (WGS) entry which is preliminary data.</text>
</comment>
<dbReference type="Proteomes" id="UP001189429">
    <property type="component" value="Unassembled WGS sequence"/>
</dbReference>
<evidence type="ECO:0000313" key="2">
    <source>
        <dbReference type="EMBL" id="CAK0798940.1"/>
    </source>
</evidence>
<reference evidence="2" key="1">
    <citation type="submission" date="2023-10" db="EMBL/GenBank/DDBJ databases">
        <authorList>
            <person name="Chen Y."/>
            <person name="Shah S."/>
            <person name="Dougan E. K."/>
            <person name="Thang M."/>
            <person name="Chan C."/>
        </authorList>
    </citation>
    <scope>NUCLEOTIDE SEQUENCE [LARGE SCALE GENOMIC DNA]</scope>
</reference>
<sequence>MAPKRRLIEGAPVQKPPKKLPKSYPTVDKAVAKKLKDNMKGWSQDDLTLTKVHWGDGVGPVSAKEKVAADYKRQFDGDTTVVMGSMYWSSMRDAYRSPKSAHVALEPEDPELPVDPRLFKAIIACKRQNPDREQLKGYPDEWLATGKVQNATEVPGIFRQMISLKMTCAKQRPLALELLRWIAREKINVKYAGEFGLVFQWVDDAVCVIWARAQKDGLNRGDFLSVHEDVVELALMNEQDDWANVSEHLVQATNTSQTALGLFGFALTHVVSSRIVQILAEQMTATFTKSDTLGDAWINSGKSVTMRQIESLAGLENLSRKRTVNLAYRGGELPIEVESWQDEVSHAFECARRELGVENDDLAQYSFEHLIAPAGFHSKLKGKPSAKSLAPARAARKALVKAFKDEGATSGDQMKAVAEGMAEGLVLTDPFYKIELAIILKATSATQAGGRVQEELLGCLASKDANVLPEEAVQSVSCLKNTDTYKMACSDAQDKVESVLRWLGKIVEEQPPNLRDAQKDDFLGPVVSQLGYFVRWGPSAGASTAVFKYGMDAMREKIDLAKGKLQLGTVAPEDVVQIRTFPWLIPKPLRNEARAIIKDVDESSGAIVPVAYATPAKVAKKAAEGKKAEKDTATDAALALFGKKKGKGK</sequence>
<organism evidence="2 3">
    <name type="scientific">Prorocentrum cordatum</name>
    <dbReference type="NCBI Taxonomy" id="2364126"/>
    <lineage>
        <taxon>Eukaryota</taxon>
        <taxon>Sar</taxon>
        <taxon>Alveolata</taxon>
        <taxon>Dinophyceae</taxon>
        <taxon>Prorocentrales</taxon>
        <taxon>Prorocentraceae</taxon>
        <taxon>Prorocentrum</taxon>
    </lineage>
</organism>
<protein>
    <submittedName>
        <fullName evidence="2">Uncharacterized protein</fullName>
    </submittedName>
</protein>
<name>A0ABN9Q3X3_9DINO</name>
<evidence type="ECO:0000256" key="1">
    <source>
        <dbReference type="SAM" id="MobiDB-lite"/>
    </source>
</evidence>
<gene>
    <name evidence="2" type="ORF">PCOR1329_LOCUS7562</name>
</gene>
<evidence type="ECO:0000313" key="3">
    <source>
        <dbReference type="Proteomes" id="UP001189429"/>
    </source>
</evidence>
<proteinExistence type="predicted"/>